<dbReference type="SUPFAM" id="SSF52091">
    <property type="entry name" value="SpoIIaa-like"/>
    <property type="match status" value="1"/>
</dbReference>
<dbReference type="PANTHER" id="PTHR33495">
    <property type="entry name" value="ANTI-SIGMA FACTOR ANTAGONIST TM_1081-RELATED-RELATED"/>
    <property type="match status" value="1"/>
</dbReference>
<dbReference type="Proteomes" id="UP000198598">
    <property type="component" value="Unassembled WGS sequence"/>
</dbReference>
<dbReference type="EMBL" id="FOLQ01000001">
    <property type="protein sequence ID" value="SFC36735.1"/>
    <property type="molecule type" value="Genomic_DNA"/>
</dbReference>
<reference evidence="4 5" key="1">
    <citation type="submission" date="2016-10" db="EMBL/GenBank/DDBJ databases">
        <authorList>
            <person name="de Groot N.N."/>
        </authorList>
    </citation>
    <scope>NUCLEOTIDE SEQUENCE [LARGE SCALE GENOMIC DNA]</scope>
    <source>
        <strain evidence="4 5">DSM 26130</strain>
    </source>
</reference>
<dbReference type="InterPro" id="IPR002645">
    <property type="entry name" value="STAS_dom"/>
</dbReference>
<dbReference type="PROSITE" id="PS50801">
    <property type="entry name" value="STAS"/>
    <property type="match status" value="1"/>
</dbReference>
<evidence type="ECO:0000256" key="2">
    <source>
        <dbReference type="RuleBase" id="RU003749"/>
    </source>
</evidence>
<dbReference type="Gene3D" id="3.30.750.24">
    <property type="entry name" value="STAS domain"/>
    <property type="match status" value="1"/>
</dbReference>
<protein>
    <recommendedName>
        <fullName evidence="2">Anti-sigma factor antagonist</fullName>
    </recommendedName>
</protein>
<dbReference type="OrthoDB" id="9794628at2"/>
<dbReference type="RefSeq" id="WP_093823383.1">
    <property type="nucleotide sequence ID" value="NZ_FOLQ01000001.1"/>
</dbReference>
<dbReference type="STRING" id="662367.SAMN05216167_101965"/>
<evidence type="ECO:0000256" key="1">
    <source>
        <dbReference type="ARBA" id="ARBA00009013"/>
    </source>
</evidence>
<name>A0A1I1IKM1_9BACT</name>
<dbReference type="GO" id="GO:0043856">
    <property type="term" value="F:anti-sigma factor antagonist activity"/>
    <property type="evidence" value="ECO:0007669"/>
    <property type="project" value="InterPro"/>
</dbReference>
<dbReference type="CDD" id="cd07043">
    <property type="entry name" value="STAS_anti-anti-sigma_factors"/>
    <property type="match status" value="1"/>
</dbReference>
<dbReference type="Pfam" id="PF01740">
    <property type="entry name" value="STAS"/>
    <property type="match status" value="1"/>
</dbReference>
<evidence type="ECO:0000313" key="4">
    <source>
        <dbReference type="EMBL" id="SFC36735.1"/>
    </source>
</evidence>
<dbReference type="AlphaFoldDB" id="A0A1I1IKM1"/>
<comment type="similarity">
    <text evidence="1 2">Belongs to the anti-sigma-factor antagonist family.</text>
</comment>
<dbReference type="PANTHER" id="PTHR33495:SF14">
    <property type="entry name" value="ANTI-SIGMA FACTOR ANTAGONIST"/>
    <property type="match status" value="1"/>
</dbReference>
<keyword evidence="5" id="KW-1185">Reference proteome</keyword>
<evidence type="ECO:0000259" key="3">
    <source>
        <dbReference type="PROSITE" id="PS50801"/>
    </source>
</evidence>
<dbReference type="InterPro" id="IPR003658">
    <property type="entry name" value="Anti-sigma_ant"/>
</dbReference>
<dbReference type="NCBIfam" id="TIGR00377">
    <property type="entry name" value="ant_ant_sig"/>
    <property type="match status" value="1"/>
</dbReference>
<dbReference type="InterPro" id="IPR036513">
    <property type="entry name" value="STAS_dom_sf"/>
</dbReference>
<gene>
    <name evidence="4" type="ORF">SAMN05216167_101965</name>
</gene>
<feature type="domain" description="STAS" evidence="3">
    <location>
        <begin position="15"/>
        <end position="104"/>
    </location>
</feature>
<evidence type="ECO:0000313" key="5">
    <source>
        <dbReference type="Proteomes" id="UP000198598"/>
    </source>
</evidence>
<accession>A0A1I1IKM1</accession>
<proteinExistence type="inferred from homology"/>
<organism evidence="4 5">
    <name type="scientific">Spirosoma endophyticum</name>
    <dbReference type="NCBI Taxonomy" id="662367"/>
    <lineage>
        <taxon>Bacteria</taxon>
        <taxon>Pseudomonadati</taxon>
        <taxon>Bacteroidota</taxon>
        <taxon>Cytophagia</taxon>
        <taxon>Cytophagales</taxon>
        <taxon>Cytophagaceae</taxon>
        <taxon>Spirosoma</taxon>
    </lineage>
</organism>
<sequence length="104" mass="11609">MSFHILSEAKKIAKITLVGEIDSLSAREFQKEIEKLATGSPDELILYVENLTFISSAGLRVLIFAKQKMGTNLAIYIVKPQESVLETLEKTGLQHSVNIVDQYL</sequence>